<feature type="domain" description="Fibronectin type-III" evidence="3">
    <location>
        <begin position="1114"/>
        <end position="1201"/>
    </location>
</feature>
<reference evidence="4" key="1">
    <citation type="submission" date="2022-01" db="EMBL/GenBank/DDBJ databases">
        <authorList>
            <person name="Criscuolo A."/>
        </authorList>
    </citation>
    <scope>NUCLEOTIDE SEQUENCE</scope>
    <source>
        <strain evidence="4">CIP111893</strain>
    </source>
</reference>
<dbReference type="Gene3D" id="2.130.10.30">
    <property type="entry name" value="Regulator of chromosome condensation 1/beta-lactamase-inhibitor protein II"/>
    <property type="match status" value="6"/>
</dbReference>
<feature type="signal peptide" evidence="2">
    <location>
        <begin position="1"/>
        <end position="23"/>
    </location>
</feature>
<feature type="domain" description="Fibronectin type-III" evidence="3">
    <location>
        <begin position="1480"/>
        <end position="1565"/>
    </location>
</feature>
<dbReference type="PROSITE" id="PS50853">
    <property type="entry name" value="FN3"/>
    <property type="match status" value="8"/>
</dbReference>
<evidence type="ECO:0000313" key="5">
    <source>
        <dbReference type="Proteomes" id="UP000838686"/>
    </source>
</evidence>
<dbReference type="Pfam" id="PF00415">
    <property type="entry name" value="RCC1"/>
    <property type="match status" value="7"/>
</dbReference>
<dbReference type="PANTHER" id="PTHR22870">
    <property type="entry name" value="REGULATOR OF CHROMOSOME CONDENSATION"/>
    <property type="match status" value="1"/>
</dbReference>
<feature type="domain" description="Fibronectin type-III" evidence="3">
    <location>
        <begin position="1207"/>
        <end position="1292"/>
    </location>
</feature>
<protein>
    <recommendedName>
        <fullName evidence="3">Fibronectin type-III domain-containing protein</fullName>
    </recommendedName>
</protein>
<feature type="domain" description="Fibronectin type-III" evidence="3">
    <location>
        <begin position="1667"/>
        <end position="1756"/>
    </location>
</feature>
<dbReference type="Pfam" id="PF25390">
    <property type="entry name" value="WD40_RLD"/>
    <property type="match status" value="2"/>
</dbReference>
<dbReference type="Proteomes" id="UP000838686">
    <property type="component" value="Unassembled WGS sequence"/>
</dbReference>
<comment type="caution">
    <text evidence="4">The sequence shown here is derived from an EMBL/GenBank/DDBJ whole genome shotgun (WGS) entry which is preliminary data.</text>
</comment>
<dbReference type="Pfam" id="PF00041">
    <property type="entry name" value="fn3"/>
    <property type="match status" value="6"/>
</dbReference>
<dbReference type="PRINTS" id="PR00633">
    <property type="entry name" value="RCCNDNSATION"/>
</dbReference>
<gene>
    <name evidence="4" type="ORF">PAECIP111893_01827</name>
</gene>
<dbReference type="SUPFAM" id="SSF49265">
    <property type="entry name" value="Fibronectin type III"/>
    <property type="match status" value="5"/>
</dbReference>
<dbReference type="EMBL" id="CAKMMF010000008">
    <property type="protein sequence ID" value="CAH1202544.1"/>
    <property type="molecule type" value="Genomic_DNA"/>
</dbReference>
<dbReference type="PANTHER" id="PTHR22870:SF408">
    <property type="entry name" value="OS09G0560450 PROTEIN"/>
    <property type="match status" value="1"/>
</dbReference>
<evidence type="ECO:0000259" key="3">
    <source>
        <dbReference type="PROSITE" id="PS50853"/>
    </source>
</evidence>
<dbReference type="InterPro" id="IPR009091">
    <property type="entry name" value="RCC1/BLIP-II"/>
</dbReference>
<keyword evidence="2" id="KW-0732">Signal</keyword>
<dbReference type="SMART" id="SM00060">
    <property type="entry name" value="FN3"/>
    <property type="match status" value="8"/>
</dbReference>
<dbReference type="Gene3D" id="2.60.40.10">
    <property type="entry name" value="Immunoglobulins"/>
    <property type="match status" value="7"/>
</dbReference>
<dbReference type="SUPFAM" id="SSF50985">
    <property type="entry name" value="RCC1/BLIP-II"/>
    <property type="match status" value="4"/>
</dbReference>
<feature type="domain" description="Fibronectin type-III" evidence="3">
    <location>
        <begin position="1930"/>
        <end position="2017"/>
    </location>
</feature>
<dbReference type="CDD" id="cd00063">
    <property type="entry name" value="FN3"/>
    <property type="match status" value="8"/>
</dbReference>
<proteinExistence type="predicted"/>
<evidence type="ECO:0000313" key="4">
    <source>
        <dbReference type="EMBL" id="CAH1202544.1"/>
    </source>
</evidence>
<feature type="domain" description="Fibronectin type-III" evidence="3">
    <location>
        <begin position="1389"/>
        <end position="1474"/>
    </location>
</feature>
<evidence type="ECO:0000256" key="1">
    <source>
        <dbReference type="ARBA" id="ARBA00022737"/>
    </source>
</evidence>
<sequence length="2231" mass="234711">MKIKRILLLFMIIVLSFQTLAYAQPDLYVYDENNRLTHIEFEKDGKQYRTSYTYDNSGNMVNQITEEIEGSSTLISVGDFKKISAGPNNSFGIKDDGTLWGWGDNLSGQLGLGPERMNDTQRKLPVLVEGIQEVEEVSAGLEHTISLKQDGTVWAWGNNDYGQLGIGTHTLKTLPEQVTSLSGVAAVAAGNNYSIALKSDGTVWSWGANDSGQLGDGTTTNRSIPVQVSGISSVVAISAGETHTIAIKSDGTVWNWGDNAFGQIGNGTTINTSIPVQVLGISDVTKIAAGNSHSIAVKRDGTVWAWGNNDNGKLGNGTTTDTSMPVQVNGLHSIRTVSAGESHSVAVNSDGEVWAWGVNGSGQLGDGTTINRSSPVQVLELSSVIDISVGSNHSMVIQNDGTAWTWGSYGQIGAETSISQGLPIRVKQLNSVIAISAGQEHSLALQDDGTVWAWGKNNYSQLGDGTTINSASPLQVKELNEVRAISAGYNHNLVLKKDGTVWAWGWNGYGQLGDGTTEYRRSPVQVQGLSSIVKISAGQDHSIVVKSDGTVWAWGLNNYGQLGNGTEANSATPVQVSGLNGISEISARSYHSTAIDKSGEVWTWGRNLNYEWMGGDLSRAVPIKLTSLYKNAVALSTGKEHGIVLKSDGSVWEWGYSYNNVNRFPFKWADLNDFVAASAGSYFSIAVRSDGTVWTWGVNDFGQLGDGTMTNRSQPAQISNLDSVISVSSGKTHSIALKSDGTIWGWGSDDFGQLGNGISNNKKVPIQLESPDSFVMVAAGESHSLGIESDGTVWAWGDNTYGQLGDGTTIRRGAPVKVNDLNSVIAVSVGSNFSVALKSDGTVWAWGYNGGNGLGDGTFDNKSSPVHVLGIDSVVSISSGGYHTLALKRNGTVWGWGYNGSEQVGSSVLGDYARIPTRVFSNDVVAISAGYSHSLAVKSDGTVWGWGSNTFGQRGSYSIYGQVYGLTSVIGIAGGSSHSLALKSDGTVWSWGNNSDGQLGDGTTVNRSSPVQITGLNSISEISTYGRSSIALKNDGTLWTWGLNSSGQLGDGTSISKSSPIKVKTLDSIITASAGYKHSTAIKSDGTVWIWGSNQEHRLNFGNIFRQLEGTYFSSQNVHVTHTKTETNISLSWLVSEVNEAEIVAYEIYQGLERVAESTAKQFQVTGLNPATRYLFRVKGKNAAGQVVAESGLIPISTTPDITNPMAPTGLQLLNKWGTYAHLVWNASTDNIGIVGYEVLVDGVVKGTFTNTSGMITGLEANRTYIIAVRAYDAAGNRSNASAAIVSRLLPDTTIPTTPIVQAEQITESGVTLNWQPARDNVDVVAYEIKQNQTVIATQLKNKTSLVVTDLKPNTLYTFAVTALDRSGNRSAAGTVQVTTMVDNTAPSVPTGIQINSYTTDSISLTWKASTDNTVVAGYDIYRDGVLAGSSLLPTYVVVGLQPNVTYTFTIKAKDAVGHSSAFSEPFTAHIIPDTEAPSIPNELEADVRGEREVTLRWQPATDNVGVVSYTILRNNEEVGTSSIETFTDVDLQSGTAYTYTVQAKDMAGNLSPVSPGVTVSTRGDAVADQEAPSIPQSLAVENRTESSLDLVWLPSTDNVSVSSYEIYDGTTLLGTSATNRFTFNQIDAETAYSFTVRAQDAAGNWSASSSALHIGGDTVDTEAPSAPTNLTAAVITETTVQLSWTASTDNIGITGYDIYNGSTVVGSVNGAATAFTVTNLTAGTSYTFTVKAKDAAGNVSAASEPLSVTTTTAPSNSNLLLNGGFETYTGSGGVADNWTKSFTTGVTAAFQPVSTPVAEGSQAQQLSGSGLASGDNVKIHQIAAIEPNSPYTVSGQFKVESLTAAKVQLYVDFLDASNAIVGTARAEHSAVTSGYITLEKSGVVPASTAKAKVYAILRGTGAGGTGSFIVDDMRFIQAAPSGDTQAPSAPTNLIAMETTESTVNLSWTTSADNIGVTGYDIYNGSTLTGSVNGGATTFTVTNLTAGTPYTFTVKAKDAAGNISAVSDPLSVTTAAAPSNPNLLLNGGFETYTGSGGVGDNWIKSFTAGVTASFQMVSTPVAEGGQAQQITGSGLASGDTVKIHQITAIEPNSPYTVSGQFMVGSLTATKVQLYVDFLDAGNAIVGTARVEQLATTSGYITLEKSGVSPTTAVKAKVYAILRGTGAGGAGSFEVDAMSFTQSPADPQTFSAPHGATEASAILHPFWRMPAAFSNKEASNPFTGWFLAPIHN</sequence>
<dbReference type="InterPro" id="IPR036116">
    <property type="entry name" value="FN3_sf"/>
</dbReference>
<name>A0ABM9C5S3_9BACL</name>
<keyword evidence="5" id="KW-1185">Reference proteome</keyword>
<keyword evidence="1" id="KW-0677">Repeat</keyword>
<dbReference type="InterPro" id="IPR003961">
    <property type="entry name" value="FN3_dom"/>
</dbReference>
<dbReference type="InterPro" id="IPR013783">
    <property type="entry name" value="Ig-like_fold"/>
</dbReference>
<feature type="domain" description="Fibronectin type-III" evidence="3">
    <location>
        <begin position="1296"/>
        <end position="1388"/>
    </location>
</feature>
<dbReference type="InterPro" id="IPR058923">
    <property type="entry name" value="RCC1-like_dom"/>
</dbReference>
<organism evidence="4 5">
    <name type="scientific">Paenibacillus plantiphilus</name>
    <dbReference type="NCBI Taxonomy" id="2905650"/>
    <lineage>
        <taxon>Bacteria</taxon>
        <taxon>Bacillati</taxon>
        <taxon>Bacillota</taxon>
        <taxon>Bacilli</taxon>
        <taxon>Bacillales</taxon>
        <taxon>Paenibacillaceae</taxon>
        <taxon>Paenibacillus</taxon>
    </lineage>
</organism>
<dbReference type="InterPro" id="IPR051210">
    <property type="entry name" value="Ub_ligase/GEF_domain"/>
</dbReference>
<feature type="chain" id="PRO_5045429302" description="Fibronectin type-III domain-containing protein" evidence="2">
    <location>
        <begin position="24"/>
        <end position="2231"/>
    </location>
</feature>
<dbReference type="PROSITE" id="PS50012">
    <property type="entry name" value="RCC1_3"/>
    <property type="match status" value="19"/>
</dbReference>
<feature type="domain" description="Fibronectin type-III" evidence="3">
    <location>
        <begin position="1572"/>
        <end position="1662"/>
    </location>
</feature>
<dbReference type="Gene3D" id="2.60.120.260">
    <property type="entry name" value="Galactose-binding domain-like"/>
    <property type="match status" value="2"/>
</dbReference>
<dbReference type="InterPro" id="IPR000408">
    <property type="entry name" value="Reg_chr_condens"/>
</dbReference>
<dbReference type="PROSITE" id="PS00626">
    <property type="entry name" value="RCC1_2"/>
    <property type="match status" value="10"/>
</dbReference>
<accession>A0ABM9C5S3</accession>
<evidence type="ECO:0000256" key="2">
    <source>
        <dbReference type="SAM" id="SignalP"/>
    </source>
</evidence>
<dbReference type="RefSeq" id="WP_236340172.1">
    <property type="nucleotide sequence ID" value="NZ_CAKMMF010000008.1"/>
</dbReference>